<dbReference type="AlphaFoldDB" id="D2QDA0"/>
<dbReference type="HOGENOM" id="CLU_104911_2_0_10"/>
<dbReference type="EMBL" id="CP001769">
    <property type="protein sequence ID" value="ADB36330.1"/>
    <property type="molecule type" value="Genomic_DNA"/>
</dbReference>
<organism evidence="2 3">
    <name type="scientific">Spirosoma linguale (strain ATCC 33905 / DSM 74 / LMG 10896 / Claus 1)</name>
    <dbReference type="NCBI Taxonomy" id="504472"/>
    <lineage>
        <taxon>Bacteria</taxon>
        <taxon>Pseudomonadati</taxon>
        <taxon>Bacteroidota</taxon>
        <taxon>Cytophagia</taxon>
        <taxon>Cytophagales</taxon>
        <taxon>Cytophagaceae</taxon>
        <taxon>Spirosoma</taxon>
    </lineage>
</organism>
<evidence type="ECO:0000259" key="1">
    <source>
        <dbReference type="PROSITE" id="PS51340"/>
    </source>
</evidence>
<proteinExistence type="predicted"/>
<accession>D2QDA0</accession>
<dbReference type="PANTHER" id="PTHR36930">
    <property type="entry name" value="METAL-SULFUR CLUSTER BIOSYNTHESIS PROTEINS YUAD-RELATED"/>
    <property type="match status" value="1"/>
</dbReference>
<evidence type="ECO:0000313" key="2">
    <source>
        <dbReference type="EMBL" id="ADB36330.1"/>
    </source>
</evidence>
<dbReference type="PROSITE" id="PS51340">
    <property type="entry name" value="MOSC"/>
    <property type="match status" value="1"/>
</dbReference>
<gene>
    <name evidence="2" type="ordered locus">Slin_0265</name>
</gene>
<dbReference type="STRING" id="504472.Slin_0265"/>
<keyword evidence="3" id="KW-1185">Reference proteome</keyword>
<dbReference type="KEGG" id="sli:Slin_0265"/>
<dbReference type="PANTHER" id="PTHR36930:SF1">
    <property type="entry name" value="MOSC DOMAIN-CONTAINING PROTEIN"/>
    <property type="match status" value="1"/>
</dbReference>
<protein>
    <submittedName>
        <fullName evidence="2">MOSC domain containing protein</fullName>
    </submittedName>
</protein>
<dbReference type="InterPro" id="IPR011037">
    <property type="entry name" value="Pyrv_Knase-like_insert_dom_sf"/>
</dbReference>
<dbReference type="GO" id="GO:0030151">
    <property type="term" value="F:molybdenum ion binding"/>
    <property type="evidence" value="ECO:0007669"/>
    <property type="project" value="InterPro"/>
</dbReference>
<dbReference type="SUPFAM" id="SSF50800">
    <property type="entry name" value="PK beta-barrel domain-like"/>
    <property type="match status" value="1"/>
</dbReference>
<name>D2QDA0_SPILD</name>
<dbReference type="Pfam" id="PF03473">
    <property type="entry name" value="MOSC"/>
    <property type="match status" value="1"/>
</dbReference>
<evidence type="ECO:0000313" key="3">
    <source>
        <dbReference type="Proteomes" id="UP000002028"/>
    </source>
</evidence>
<dbReference type="GO" id="GO:0003824">
    <property type="term" value="F:catalytic activity"/>
    <property type="evidence" value="ECO:0007669"/>
    <property type="project" value="InterPro"/>
</dbReference>
<dbReference type="InterPro" id="IPR052716">
    <property type="entry name" value="MOSC_domain"/>
</dbReference>
<dbReference type="InterPro" id="IPR005302">
    <property type="entry name" value="MoCF_Sase_C"/>
</dbReference>
<dbReference type="Gene3D" id="2.40.33.20">
    <property type="entry name" value="PK beta-barrel domain-like"/>
    <property type="match status" value="1"/>
</dbReference>
<dbReference type="eggNOG" id="COG2258">
    <property type="taxonomic scope" value="Bacteria"/>
</dbReference>
<feature type="domain" description="MOSC" evidence="1">
    <location>
        <begin position="54"/>
        <end position="182"/>
    </location>
</feature>
<reference evidence="2 3" key="1">
    <citation type="journal article" date="2010" name="Stand. Genomic Sci.">
        <title>Complete genome sequence of Spirosoma linguale type strain (1).</title>
        <authorList>
            <person name="Lail K."/>
            <person name="Sikorski J."/>
            <person name="Saunders E."/>
            <person name="Lapidus A."/>
            <person name="Glavina Del Rio T."/>
            <person name="Copeland A."/>
            <person name="Tice H."/>
            <person name="Cheng J.-F."/>
            <person name="Lucas S."/>
            <person name="Nolan M."/>
            <person name="Bruce D."/>
            <person name="Goodwin L."/>
            <person name="Pitluck S."/>
            <person name="Ivanova N."/>
            <person name="Mavromatis K."/>
            <person name="Ovchinnikova G."/>
            <person name="Pati A."/>
            <person name="Chen A."/>
            <person name="Palaniappan K."/>
            <person name="Land M."/>
            <person name="Hauser L."/>
            <person name="Chang Y.-J."/>
            <person name="Jeffries C.D."/>
            <person name="Chain P."/>
            <person name="Brettin T."/>
            <person name="Detter J.C."/>
            <person name="Schuetze A."/>
            <person name="Rohde M."/>
            <person name="Tindall B.J."/>
            <person name="Goeker M."/>
            <person name="Bristow J."/>
            <person name="Eisen J.A."/>
            <person name="Markowitz V."/>
            <person name="Hugenholtz P."/>
            <person name="Kyrpides N.C."/>
            <person name="Klenk H.-P."/>
            <person name="Chen F."/>
        </authorList>
    </citation>
    <scope>NUCLEOTIDE SEQUENCE [LARGE SCALE GENOMIC DNA]</scope>
    <source>
        <strain evidence="3">ATCC 33905 / DSM 74 / LMG 10896 / Claus 1</strain>
    </source>
</reference>
<sequence length="184" mass="19873">MTIKLDKSWCSNLVNLSNLLKIPVLDNIKDLFNVFPRAGRVEWIGIRAQRREPVTVVGSIDVTEKKGILGDHYSGQSGNRHVTLIQAEHLPVVAALTGHDVLDPALIRRNIVVSGLNLLALKDQKIQIGGTVLQITGQCHPCSKMETALGPGGYNAMRGHGGMTAKVLTGGEIRVGDNVIFVQP</sequence>
<dbReference type="GO" id="GO:0030170">
    <property type="term" value="F:pyridoxal phosphate binding"/>
    <property type="evidence" value="ECO:0007669"/>
    <property type="project" value="InterPro"/>
</dbReference>
<dbReference type="Proteomes" id="UP000002028">
    <property type="component" value="Chromosome"/>
</dbReference>